<evidence type="ECO:0000313" key="3">
    <source>
        <dbReference type="Proteomes" id="UP000215405"/>
    </source>
</evidence>
<comment type="caution">
    <text evidence="2">The sequence shown here is derived from an EMBL/GenBank/DDBJ whole genome shotgun (WGS) entry which is preliminary data.</text>
</comment>
<sequence length="173" mass="18225">MAVDFPGDLIADVARAADSRTVEQARARLAGMAEATGRTAQAFTEELKTSVAQAPAAANLSRASEQPAQAAAAKVEDPAMQRFEAMMLQQMIQQMMPKEAGAVYGEGFAGDMWRSMQAEKIGEAFAERGGIGIAEAVSSRFALNGGDVRTGTADGAAIVDKITLRMLRQQQSG</sequence>
<reference evidence="3" key="1">
    <citation type="journal article" date="2017" name="Int. J. Syst. Evol. Microbiol.">
        <title>Notoacmeibacter marinus gen. nov., sp. nov., isolated from the gut of a limpet and proposal of Notoacmeibacteraceae fam. nov. in the order Rhizobiales of the class Alphaproteobacteria.</title>
        <authorList>
            <person name="Huang Z."/>
            <person name="Guo F."/>
            <person name="Lai Q."/>
        </authorList>
    </citation>
    <scope>NUCLEOTIDE SEQUENCE [LARGE SCALE GENOMIC DNA]</scope>
    <source>
        <strain evidence="3">XMTR2A4</strain>
    </source>
</reference>
<proteinExistence type="predicted"/>
<feature type="domain" description="Flagellar protein FlgJ N-terminal" evidence="1">
    <location>
        <begin position="103"/>
        <end position="137"/>
    </location>
</feature>
<protein>
    <recommendedName>
        <fullName evidence="1">Flagellar protein FlgJ N-terminal domain-containing protein</fullName>
    </recommendedName>
</protein>
<dbReference type="Pfam" id="PF10135">
    <property type="entry name" value="Rod-binding"/>
    <property type="match status" value="1"/>
</dbReference>
<keyword evidence="3" id="KW-1185">Reference proteome</keyword>
<organism evidence="2 3">
    <name type="scientific">Notoacmeibacter marinus</name>
    <dbReference type="NCBI Taxonomy" id="1876515"/>
    <lineage>
        <taxon>Bacteria</taxon>
        <taxon>Pseudomonadati</taxon>
        <taxon>Pseudomonadota</taxon>
        <taxon>Alphaproteobacteria</taxon>
        <taxon>Hyphomicrobiales</taxon>
        <taxon>Notoacmeibacteraceae</taxon>
        <taxon>Notoacmeibacter</taxon>
    </lineage>
</organism>
<dbReference type="Proteomes" id="UP000215405">
    <property type="component" value="Unassembled WGS sequence"/>
</dbReference>
<gene>
    <name evidence="2" type="ORF">B7H23_06265</name>
</gene>
<name>A0A231V2U6_9HYPH</name>
<evidence type="ECO:0000313" key="2">
    <source>
        <dbReference type="EMBL" id="OXT02498.1"/>
    </source>
</evidence>
<dbReference type="RefSeq" id="WP_094076453.1">
    <property type="nucleotide sequence ID" value="NZ_NBYO01000001.1"/>
</dbReference>
<dbReference type="EMBL" id="NBYO01000001">
    <property type="protein sequence ID" value="OXT02498.1"/>
    <property type="molecule type" value="Genomic_DNA"/>
</dbReference>
<dbReference type="OrthoDB" id="7889190at2"/>
<dbReference type="InterPro" id="IPR019301">
    <property type="entry name" value="Flagellar_prot_FlgJ_N"/>
</dbReference>
<evidence type="ECO:0000259" key="1">
    <source>
        <dbReference type="Pfam" id="PF10135"/>
    </source>
</evidence>
<dbReference type="AlphaFoldDB" id="A0A231V2U6"/>
<accession>A0A231V2U6</accession>